<dbReference type="InterPro" id="IPR055570">
    <property type="entry name" value="DUF7146"/>
</dbReference>
<dbReference type="STRING" id="439228.SAMN06295920_103356"/>
<evidence type="ECO:0000256" key="4">
    <source>
        <dbReference type="ARBA" id="ARBA00022695"/>
    </source>
</evidence>
<organism evidence="11 12">
    <name type="scientific">Rhizorhabdus histidinilytica</name>
    <dbReference type="NCBI Taxonomy" id="439228"/>
    <lineage>
        <taxon>Bacteria</taxon>
        <taxon>Pseudomonadati</taxon>
        <taxon>Pseudomonadota</taxon>
        <taxon>Alphaproteobacteria</taxon>
        <taxon>Sphingomonadales</taxon>
        <taxon>Sphingomonadaceae</taxon>
        <taxon>Rhizorhabdus</taxon>
    </lineage>
</organism>
<evidence type="ECO:0000313" key="11">
    <source>
        <dbReference type="EMBL" id="SKB51795.1"/>
    </source>
</evidence>
<keyword evidence="5" id="KW-0235">DNA replication</keyword>
<dbReference type="InterPro" id="IPR036977">
    <property type="entry name" value="DNA_primase_Znf_CHC2"/>
</dbReference>
<keyword evidence="9" id="KW-0804">Transcription</keyword>
<dbReference type="GO" id="GO:0000428">
    <property type="term" value="C:DNA-directed RNA polymerase complex"/>
    <property type="evidence" value="ECO:0007669"/>
    <property type="project" value="UniProtKB-KW"/>
</dbReference>
<dbReference type="PROSITE" id="PS50880">
    <property type="entry name" value="TOPRIM"/>
    <property type="match status" value="1"/>
</dbReference>
<evidence type="ECO:0000256" key="8">
    <source>
        <dbReference type="ARBA" id="ARBA00022833"/>
    </source>
</evidence>
<evidence type="ECO:0000313" key="12">
    <source>
        <dbReference type="Proteomes" id="UP000189818"/>
    </source>
</evidence>
<keyword evidence="8" id="KW-0862">Zinc</keyword>
<evidence type="ECO:0000256" key="6">
    <source>
        <dbReference type="ARBA" id="ARBA00022723"/>
    </source>
</evidence>
<dbReference type="PANTHER" id="PTHR30313">
    <property type="entry name" value="DNA PRIMASE"/>
    <property type="match status" value="1"/>
</dbReference>
<evidence type="ECO:0000256" key="1">
    <source>
        <dbReference type="ARBA" id="ARBA00022478"/>
    </source>
</evidence>
<dbReference type="InterPro" id="IPR006171">
    <property type="entry name" value="TOPRIM_dom"/>
</dbReference>
<dbReference type="CDD" id="cd01029">
    <property type="entry name" value="TOPRIM_primases"/>
    <property type="match status" value="1"/>
</dbReference>
<dbReference type="Gene3D" id="3.90.580.10">
    <property type="entry name" value="Zinc finger, CHC2-type domain"/>
    <property type="match status" value="1"/>
</dbReference>
<dbReference type="InterPro" id="IPR050219">
    <property type="entry name" value="DnaG_primase"/>
</dbReference>
<keyword evidence="2" id="KW-0639">Primosome</keyword>
<evidence type="ECO:0000256" key="5">
    <source>
        <dbReference type="ARBA" id="ARBA00022705"/>
    </source>
</evidence>
<dbReference type="Pfam" id="PF23639">
    <property type="entry name" value="DUF7146"/>
    <property type="match status" value="1"/>
</dbReference>
<dbReference type="SMART" id="SM00400">
    <property type="entry name" value="ZnF_CHCC"/>
    <property type="match status" value="1"/>
</dbReference>
<dbReference type="SUPFAM" id="SSF57783">
    <property type="entry name" value="Zinc beta-ribbon"/>
    <property type="match status" value="1"/>
</dbReference>
<evidence type="ECO:0000256" key="2">
    <source>
        <dbReference type="ARBA" id="ARBA00022515"/>
    </source>
</evidence>
<accession>A0A1T5BX85</accession>
<proteinExistence type="predicted"/>
<evidence type="ECO:0000259" key="10">
    <source>
        <dbReference type="PROSITE" id="PS50880"/>
    </source>
</evidence>
<dbReference type="Pfam" id="PF01807">
    <property type="entry name" value="Zn_ribbon_DnaG"/>
    <property type="match status" value="1"/>
</dbReference>
<dbReference type="GO" id="GO:0003677">
    <property type="term" value="F:DNA binding"/>
    <property type="evidence" value="ECO:0007669"/>
    <property type="project" value="InterPro"/>
</dbReference>
<dbReference type="GO" id="GO:0008270">
    <property type="term" value="F:zinc ion binding"/>
    <property type="evidence" value="ECO:0007669"/>
    <property type="project" value="UniProtKB-KW"/>
</dbReference>
<keyword evidence="3" id="KW-0808">Transferase</keyword>
<evidence type="ECO:0000256" key="7">
    <source>
        <dbReference type="ARBA" id="ARBA00022771"/>
    </source>
</evidence>
<dbReference type="InterPro" id="IPR034154">
    <property type="entry name" value="TOPRIM_DnaG/twinkle"/>
</dbReference>
<reference evidence="12" key="1">
    <citation type="submission" date="2017-02" db="EMBL/GenBank/DDBJ databases">
        <authorList>
            <person name="Varghese N."/>
            <person name="Submissions S."/>
        </authorList>
    </citation>
    <scope>NUCLEOTIDE SEQUENCE [LARGE SCALE GENOMIC DNA]</scope>
    <source>
        <strain evidence="12">UM2</strain>
    </source>
</reference>
<dbReference type="InterPro" id="IPR002694">
    <property type="entry name" value="Znf_CHC2"/>
</dbReference>
<dbReference type="GO" id="GO:0003899">
    <property type="term" value="F:DNA-directed RNA polymerase activity"/>
    <property type="evidence" value="ECO:0007669"/>
    <property type="project" value="InterPro"/>
</dbReference>
<dbReference type="Gene3D" id="3.40.1360.10">
    <property type="match status" value="1"/>
</dbReference>
<keyword evidence="7" id="KW-0863">Zinc-finger</keyword>
<dbReference type="GO" id="GO:0005737">
    <property type="term" value="C:cytoplasm"/>
    <property type="evidence" value="ECO:0007669"/>
    <property type="project" value="TreeGrafter"/>
</dbReference>
<keyword evidence="12" id="KW-1185">Reference proteome</keyword>
<dbReference type="EMBL" id="FUYM01000003">
    <property type="protein sequence ID" value="SKB51795.1"/>
    <property type="molecule type" value="Genomic_DNA"/>
</dbReference>
<keyword evidence="6" id="KW-0479">Metal-binding</keyword>
<dbReference type="GO" id="GO:1990077">
    <property type="term" value="C:primosome complex"/>
    <property type="evidence" value="ECO:0007669"/>
    <property type="project" value="UniProtKB-KW"/>
</dbReference>
<keyword evidence="1" id="KW-0240">DNA-directed RNA polymerase</keyword>
<name>A0A1T5BX85_9SPHN</name>
<evidence type="ECO:0000256" key="9">
    <source>
        <dbReference type="ARBA" id="ARBA00023163"/>
    </source>
</evidence>
<evidence type="ECO:0000256" key="3">
    <source>
        <dbReference type="ARBA" id="ARBA00022679"/>
    </source>
</evidence>
<dbReference type="Proteomes" id="UP000189818">
    <property type="component" value="Unassembled WGS sequence"/>
</dbReference>
<gene>
    <name evidence="11" type="ORF">SAMN06295920_103356</name>
</gene>
<sequence>MHNISEIIGRYTTLRKTGREVAGLCVFHNERSPSLRVNDAKGTYHCFGCGASGDVIRFVMDKEGMSFLEALSWLGASDLPVVSPEQRAQRAAEDAADREQAIAEARMFWDRSRPAAGTPAQVYARARGITMPLPPSIRFGMVPAWRDRETGEWGRDLPALIGAVTIGEDLVAIQRIFLRDGGRAKANMKKPKLSLGRVMGGALWLGPPAGEIIITEGPEDALSLAQEIPGRTVAAALGTAMMPAIRYPAEVRRITIAGQNDKAGALAVDQAAAALTELGFSVRTMFPHPDYKDWNDQLRGIRREGASV</sequence>
<feature type="domain" description="Toprim" evidence="10">
    <location>
        <begin position="210"/>
        <end position="290"/>
    </location>
</feature>
<protein>
    <submittedName>
        <fullName evidence="11">DNA primase</fullName>
    </submittedName>
</protein>
<dbReference type="GO" id="GO:0006269">
    <property type="term" value="P:DNA replication, synthesis of primer"/>
    <property type="evidence" value="ECO:0007669"/>
    <property type="project" value="UniProtKB-KW"/>
</dbReference>
<keyword evidence="4" id="KW-0548">Nucleotidyltransferase</keyword>
<dbReference type="Pfam" id="PF13362">
    <property type="entry name" value="Toprim_3"/>
    <property type="match status" value="1"/>
</dbReference>
<dbReference type="PANTHER" id="PTHR30313:SF2">
    <property type="entry name" value="DNA PRIMASE"/>
    <property type="match status" value="1"/>
</dbReference>
<dbReference type="OrthoDB" id="7465087at2"/>
<dbReference type="AlphaFoldDB" id="A0A1T5BX85"/>